<evidence type="ECO:0000313" key="3">
    <source>
        <dbReference type="Proteomes" id="UP000176867"/>
    </source>
</evidence>
<dbReference type="EMBL" id="MFMU01000003">
    <property type="protein sequence ID" value="OGG93972.1"/>
    <property type="molecule type" value="Genomic_DNA"/>
</dbReference>
<dbReference type="STRING" id="1798533.A2609_02410"/>
<dbReference type="AlphaFoldDB" id="A0A1F6G782"/>
<name>A0A1F6G782_9BACT</name>
<dbReference type="GO" id="GO:0008757">
    <property type="term" value="F:S-adenosylmethionine-dependent methyltransferase activity"/>
    <property type="evidence" value="ECO:0007669"/>
    <property type="project" value="InterPro"/>
</dbReference>
<feature type="domain" description="Methyltransferase type 11" evidence="1">
    <location>
        <begin position="41"/>
        <end position="141"/>
    </location>
</feature>
<evidence type="ECO:0000313" key="2">
    <source>
        <dbReference type="EMBL" id="OGG93972.1"/>
    </source>
</evidence>
<organism evidence="2 3">
    <name type="scientific">Candidatus Kaiserbacteria bacterium RIFOXYD1_FULL_47_14</name>
    <dbReference type="NCBI Taxonomy" id="1798533"/>
    <lineage>
        <taxon>Bacteria</taxon>
        <taxon>Candidatus Kaiseribacteriota</taxon>
    </lineage>
</organism>
<dbReference type="InterPro" id="IPR029063">
    <property type="entry name" value="SAM-dependent_MTases_sf"/>
</dbReference>
<comment type="caution">
    <text evidence="2">The sequence shown here is derived from an EMBL/GenBank/DDBJ whole genome shotgun (WGS) entry which is preliminary data.</text>
</comment>
<dbReference type="Pfam" id="PF08241">
    <property type="entry name" value="Methyltransf_11"/>
    <property type="match status" value="1"/>
</dbReference>
<dbReference type="InterPro" id="IPR013216">
    <property type="entry name" value="Methyltransf_11"/>
</dbReference>
<dbReference type="Proteomes" id="UP000176867">
    <property type="component" value="Unassembled WGS sequence"/>
</dbReference>
<reference evidence="2 3" key="1">
    <citation type="journal article" date="2016" name="Nat. Commun.">
        <title>Thousands of microbial genomes shed light on interconnected biogeochemical processes in an aquifer system.</title>
        <authorList>
            <person name="Anantharaman K."/>
            <person name="Brown C.T."/>
            <person name="Hug L.A."/>
            <person name="Sharon I."/>
            <person name="Castelle C.J."/>
            <person name="Probst A.J."/>
            <person name="Thomas B.C."/>
            <person name="Singh A."/>
            <person name="Wilkins M.J."/>
            <person name="Karaoz U."/>
            <person name="Brodie E.L."/>
            <person name="Williams K.H."/>
            <person name="Hubbard S.S."/>
            <person name="Banfield J.F."/>
        </authorList>
    </citation>
    <scope>NUCLEOTIDE SEQUENCE [LARGE SCALE GENOMIC DNA]</scope>
</reference>
<protein>
    <recommendedName>
        <fullName evidence="1">Methyltransferase type 11 domain-containing protein</fullName>
    </recommendedName>
</protein>
<sequence>MLIARPAAGRAWYFIGMNASFSSPRENVLHLGLREGMKVGDFGAGSGHYARAAAAIVGYDGKVYAIDVQENILKHLKLNTHFSHHSIIDTVWGDIEKLGGTHLRDASLDAAILANVLFQIENRDGLIGEIRRVLKLGGKLMVIDWAGSYGGMGPAPEQVVTEHSAEELFINGGFHKVKSFRAGPHHYGIIFTAP</sequence>
<accession>A0A1F6G782</accession>
<gene>
    <name evidence="2" type="ORF">A2609_02410</name>
</gene>
<dbReference type="Gene3D" id="3.40.50.150">
    <property type="entry name" value="Vaccinia Virus protein VP39"/>
    <property type="match status" value="1"/>
</dbReference>
<dbReference type="CDD" id="cd02440">
    <property type="entry name" value="AdoMet_MTases"/>
    <property type="match status" value="1"/>
</dbReference>
<dbReference type="SUPFAM" id="SSF53335">
    <property type="entry name" value="S-adenosyl-L-methionine-dependent methyltransferases"/>
    <property type="match status" value="1"/>
</dbReference>
<proteinExistence type="predicted"/>
<evidence type="ECO:0000259" key="1">
    <source>
        <dbReference type="Pfam" id="PF08241"/>
    </source>
</evidence>